<keyword evidence="2" id="KW-1133">Transmembrane helix</keyword>
<dbReference type="EMBL" id="LSSN01001523">
    <property type="protein sequence ID" value="OMJ19321.1"/>
    <property type="molecule type" value="Genomic_DNA"/>
</dbReference>
<keyword evidence="5" id="KW-1185">Reference proteome</keyword>
<dbReference type="STRING" id="133412.A0A1R1XXC0"/>
<evidence type="ECO:0000256" key="2">
    <source>
        <dbReference type="SAM" id="Phobius"/>
    </source>
</evidence>
<feature type="region of interest" description="Disordered" evidence="1">
    <location>
        <begin position="1"/>
        <end position="59"/>
    </location>
</feature>
<evidence type="ECO:0000313" key="5">
    <source>
        <dbReference type="Proteomes" id="UP000187283"/>
    </source>
</evidence>
<dbReference type="Proteomes" id="UP000187283">
    <property type="component" value="Unassembled WGS sequence"/>
</dbReference>
<organism evidence="3 5">
    <name type="scientific">Smittium culicis</name>
    <dbReference type="NCBI Taxonomy" id="133412"/>
    <lineage>
        <taxon>Eukaryota</taxon>
        <taxon>Fungi</taxon>
        <taxon>Fungi incertae sedis</taxon>
        <taxon>Zoopagomycota</taxon>
        <taxon>Kickxellomycotina</taxon>
        <taxon>Harpellomycetes</taxon>
        <taxon>Harpellales</taxon>
        <taxon>Legeriomycetaceae</taxon>
        <taxon>Smittium</taxon>
    </lineage>
</organism>
<gene>
    <name evidence="4" type="ORF">AYI70_g2640</name>
    <name evidence="3" type="ORF">AYI70_g4807</name>
</gene>
<feature type="transmembrane region" description="Helical" evidence="2">
    <location>
        <begin position="345"/>
        <end position="362"/>
    </location>
</feature>
<evidence type="ECO:0000313" key="3">
    <source>
        <dbReference type="EMBL" id="OMJ19321.1"/>
    </source>
</evidence>
<accession>A0A1R1XXC0</accession>
<evidence type="ECO:0000313" key="4">
    <source>
        <dbReference type="EMBL" id="OMJ22793.1"/>
    </source>
</evidence>
<protein>
    <submittedName>
        <fullName evidence="3">Uncharacterized protein</fullName>
    </submittedName>
</protein>
<dbReference type="EMBL" id="LSSN01000674">
    <property type="protein sequence ID" value="OMJ22793.1"/>
    <property type="molecule type" value="Genomic_DNA"/>
</dbReference>
<dbReference type="OrthoDB" id="1708389at2759"/>
<reference evidence="3 5" key="1">
    <citation type="submission" date="2017-01" db="EMBL/GenBank/DDBJ databases">
        <authorList>
            <person name="Mah S.A."/>
            <person name="Swanson W.J."/>
            <person name="Moy G.W."/>
            <person name="Vacquier V.D."/>
        </authorList>
    </citation>
    <scope>NUCLEOTIDE SEQUENCE [LARGE SCALE GENOMIC DNA]</scope>
    <source>
        <strain evidence="3 5">GSMNP</strain>
    </source>
</reference>
<dbReference type="AlphaFoldDB" id="A0A1R1XXC0"/>
<comment type="caution">
    <text evidence="3">The sequence shown here is derived from an EMBL/GenBank/DDBJ whole genome shotgun (WGS) entry which is preliminary data.</text>
</comment>
<keyword evidence="2" id="KW-0812">Transmembrane</keyword>
<sequence>MDFPIPGFPDSNKTVPDLPPRDSLPVSPTRDSVPVSPTQDIVPALSPRDSVIISPPQDSLPALPPRVNVPDFSKDFLRISLSQKPYKKKRKAIKKFLRKINTSSPINSSISKLTTKYPNKSDLYKIVSRRSLNLLTDLGRPLYDKINQRNFEVHSSNSTKSSFLIGNQANRKRNMPLEPHEYNSLINSYDSKFDPILDQKSLLSIFNNNEDIPDPVIDMKKYHLAMAILKRNIKSTSVEIPETYYSLNKDVFLDSTGKLDKYRYYKSKILLFINTVLKNKVDYEYSSRNKFKIQKYINELARLADVSTPYQFFIVWLYKLATWENPRNSAFWCYIYFACVVQEKIIALIFFIPIYFIIYYRIRGIQAESKFKFESPNLAYIKSQLIFSAVDGVSGKTKLLSTLYDQMDSKIQDNLRLILADISDILEMIKK</sequence>
<proteinExistence type="predicted"/>
<evidence type="ECO:0000256" key="1">
    <source>
        <dbReference type="SAM" id="MobiDB-lite"/>
    </source>
</evidence>
<name>A0A1R1XXC0_9FUNG</name>
<keyword evidence="2" id="KW-0472">Membrane</keyword>